<dbReference type="EMBL" id="CAFBLX010000011">
    <property type="protein sequence ID" value="CAB4877289.1"/>
    <property type="molecule type" value="Genomic_DNA"/>
</dbReference>
<accession>A0A6J7E9K5</accession>
<keyword evidence="1" id="KW-1133">Transmembrane helix</keyword>
<name>A0A6J7E9K5_9ZZZZ</name>
<protein>
    <submittedName>
        <fullName evidence="3">Unannotated protein</fullName>
    </submittedName>
</protein>
<keyword evidence="1" id="KW-0812">Transmembrane</keyword>
<keyword evidence="1" id="KW-0472">Membrane</keyword>
<gene>
    <name evidence="3" type="ORF">UFOPK3472_00313</name>
</gene>
<dbReference type="SUPFAM" id="SSF52833">
    <property type="entry name" value="Thioredoxin-like"/>
    <property type="match status" value="1"/>
</dbReference>
<feature type="domain" description="Thioredoxin-like fold" evidence="2">
    <location>
        <begin position="76"/>
        <end position="244"/>
    </location>
</feature>
<sequence>MSEKKTSSTKHTPQASSNTVTYILGGIAFLVVVAVVVVAILWQRGSDAPRNDGYGSVKNPEVELSLPGDGVVVLARPGAQRVIDIYEDPMCPFCSDLEVKHGQELAQKIDDGVVSVNYHLINFLDASSASGDYSTRAVAASHCVAATENARVYSGFHAALFDPEFQPEEGSDSDRTDAELAELATSNGASDLAVECITTGAQRDAAVADATTGRDALAASGARGTPGVLVDGQVVDALGDSEWLATVG</sequence>
<evidence type="ECO:0000256" key="1">
    <source>
        <dbReference type="SAM" id="Phobius"/>
    </source>
</evidence>
<evidence type="ECO:0000313" key="3">
    <source>
        <dbReference type="EMBL" id="CAB4877289.1"/>
    </source>
</evidence>
<dbReference type="InterPro" id="IPR036249">
    <property type="entry name" value="Thioredoxin-like_sf"/>
</dbReference>
<evidence type="ECO:0000259" key="2">
    <source>
        <dbReference type="Pfam" id="PF13462"/>
    </source>
</evidence>
<dbReference type="CDD" id="cd02972">
    <property type="entry name" value="DsbA_family"/>
    <property type="match status" value="1"/>
</dbReference>
<dbReference type="Pfam" id="PF13462">
    <property type="entry name" value="Thioredoxin_4"/>
    <property type="match status" value="1"/>
</dbReference>
<dbReference type="InterPro" id="IPR012336">
    <property type="entry name" value="Thioredoxin-like_fold"/>
</dbReference>
<organism evidence="3">
    <name type="scientific">freshwater metagenome</name>
    <dbReference type="NCBI Taxonomy" id="449393"/>
    <lineage>
        <taxon>unclassified sequences</taxon>
        <taxon>metagenomes</taxon>
        <taxon>ecological metagenomes</taxon>
    </lineage>
</organism>
<feature type="transmembrane region" description="Helical" evidence="1">
    <location>
        <begin position="20"/>
        <end position="42"/>
    </location>
</feature>
<dbReference type="Gene3D" id="3.40.30.10">
    <property type="entry name" value="Glutaredoxin"/>
    <property type="match status" value="1"/>
</dbReference>
<dbReference type="AlphaFoldDB" id="A0A6J7E9K5"/>
<reference evidence="3" key="1">
    <citation type="submission" date="2020-05" db="EMBL/GenBank/DDBJ databases">
        <authorList>
            <person name="Chiriac C."/>
            <person name="Salcher M."/>
            <person name="Ghai R."/>
            <person name="Kavagutti S V."/>
        </authorList>
    </citation>
    <scope>NUCLEOTIDE SEQUENCE</scope>
</reference>
<proteinExistence type="predicted"/>